<proteinExistence type="predicted"/>
<dbReference type="GO" id="GO:0008817">
    <property type="term" value="F:corrinoid adenosyltransferase activity"/>
    <property type="evidence" value="ECO:0007669"/>
    <property type="project" value="TreeGrafter"/>
</dbReference>
<feature type="domain" description="Cobalamin adenosyltransferase-like" evidence="4">
    <location>
        <begin position="7"/>
        <end position="106"/>
    </location>
</feature>
<dbReference type="AlphaFoldDB" id="A0A382Q974"/>
<dbReference type="InterPro" id="IPR036451">
    <property type="entry name" value="CblAdoTrfase-like_sf"/>
</dbReference>
<dbReference type="Pfam" id="PF01923">
    <property type="entry name" value="Cob_adeno_trans"/>
    <property type="match status" value="1"/>
</dbReference>
<dbReference type="InterPro" id="IPR016030">
    <property type="entry name" value="CblAdoTrfase-like"/>
</dbReference>
<dbReference type="InterPro" id="IPR029499">
    <property type="entry name" value="PduO-typ"/>
</dbReference>
<keyword evidence="3" id="KW-0067">ATP-binding</keyword>
<evidence type="ECO:0000259" key="4">
    <source>
        <dbReference type="Pfam" id="PF01923"/>
    </source>
</evidence>
<keyword evidence="2" id="KW-0547">Nucleotide-binding</keyword>
<dbReference type="EMBL" id="UINC01112552">
    <property type="protein sequence ID" value="SVC81577.1"/>
    <property type="molecule type" value="Genomic_DNA"/>
</dbReference>
<dbReference type="PANTHER" id="PTHR12213:SF0">
    <property type="entry name" value="CORRINOID ADENOSYLTRANSFERASE MMAB"/>
    <property type="match status" value="1"/>
</dbReference>
<dbReference type="PANTHER" id="PTHR12213">
    <property type="entry name" value="CORRINOID ADENOSYLTRANSFERASE"/>
    <property type="match status" value="1"/>
</dbReference>
<dbReference type="Gene3D" id="1.20.1200.10">
    <property type="entry name" value="Cobalamin adenosyltransferase-like"/>
    <property type="match status" value="1"/>
</dbReference>
<feature type="non-terminal residue" evidence="5">
    <location>
        <position position="106"/>
    </location>
</feature>
<evidence type="ECO:0000256" key="1">
    <source>
        <dbReference type="ARBA" id="ARBA00022679"/>
    </source>
</evidence>
<protein>
    <recommendedName>
        <fullName evidence="4">Cobalamin adenosyltransferase-like domain-containing protein</fullName>
    </recommendedName>
</protein>
<evidence type="ECO:0000256" key="2">
    <source>
        <dbReference type="ARBA" id="ARBA00022741"/>
    </source>
</evidence>
<name>A0A382Q974_9ZZZZ</name>
<sequence length="106" mass="11988">MVRINKVYTRTGDEGDTGLVGGRRVAKEHPRIEAYGTVDELNSVIGLCRSFLAQKKRSKHRDKLDLILEATQQRLFDIGSELATLPGDQYEGQVKVSAEETHWMEE</sequence>
<dbReference type="GO" id="GO:0005524">
    <property type="term" value="F:ATP binding"/>
    <property type="evidence" value="ECO:0007669"/>
    <property type="project" value="UniProtKB-KW"/>
</dbReference>
<evidence type="ECO:0000313" key="5">
    <source>
        <dbReference type="EMBL" id="SVC81577.1"/>
    </source>
</evidence>
<dbReference type="SUPFAM" id="SSF89028">
    <property type="entry name" value="Cobalamin adenosyltransferase-like"/>
    <property type="match status" value="1"/>
</dbReference>
<gene>
    <name evidence="5" type="ORF">METZ01_LOCUS334431</name>
</gene>
<accession>A0A382Q974</accession>
<reference evidence="5" key="1">
    <citation type="submission" date="2018-05" db="EMBL/GenBank/DDBJ databases">
        <authorList>
            <person name="Lanie J.A."/>
            <person name="Ng W.-L."/>
            <person name="Kazmierczak K.M."/>
            <person name="Andrzejewski T.M."/>
            <person name="Davidsen T.M."/>
            <person name="Wayne K.J."/>
            <person name="Tettelin H."/>
            <person name="Glass J.I."/>
            <person name="Rusch D."/>
            <person name="Podicherti R."/>
            <person name="Tsui H.-C.T."/>
            <person name="Winkler M.E."/>
        </authorList>
    </citation>
    <scope>NUCLEOTIDE SEQUENCE</scope>
</reference>
<keyword evidence="1" id="KW-0808">Transferase</keyword>
<organism evidence="5">
    <name type="scientific">marine metagenome</name>
    <dbReference type="NCBI Taxonomy" id="408172"/>
    <lineage>
        <taxon>unclassified sequences</taxon>
        <taxon>metagenomes</taxon>
        <taxon>ecological metagenomes</taxon>
    </lineage>
</organism>
<evidence type="ECO:0000256" key="3">
    <source>
        <dbReference type="ARBA" id="ARBA00022840"/>
    </source>
</evidence>